<keyword evidence="2" id="KW-1185">Reference proteome</keyword>
<gene>
    <name evidence="1" type="ORF">LX74_03734</name>
</gene>
<evidence type="ECO:0000313" key="1">
    <source>
        <dbReference type="EMBL" id="TYO84929.1"/>
    </source>
</evidence>
<proteinExistence type="predicted"/>
<reference evidence="1 2" key="1">
    <citation type="submission" date="2019-07" db="EMBL/GenBank/DDBJ databases">
        <title>Genomic Encyclopedia of Archaeal and Bacterial Type Strains, Phase II (KMG-II): from individual species to whole genera.</title>
        <authorList>
            <person name="Goeker M."/>
        </authorList>
    </citation>
    <scope>NUCLEOTIDE SEQUENCE [LARGE SCALE GENOMIC DNA]</scope>
    <source>
        <strain evidence="1 2">DSM 14571</strain>
    </source>
</reference>
<protein>
    <submittedName>
        <fullName evidence="1">Uncharacterized protein</fullName>
    </submittedName>
</protein>
<organism evidence="1 2">
    <name type="scientific">Elizabethkingia miricola</name>
    <name type="common">Chryseobacterium miricola</name>
    <dbReference type="NCBI Taxonomy" id="172045"/>
    <lineage>
        <taxon>Bacteria</taxon>
        <taxon>Pseudomonadati</taxon>
        <taxon>Bacteroidota</taxon>
        <taxon>Flavobacteriia</taxon>
        <taxon>Flavobacteriales</taxon>
        <taxon>Weeksellaceae</taxon>
        <taxon>Elizabethkingia</taxon>
    </lineage>
</organism>
<comment type="caution">
    <text evidence="1">The sequence shown here is derived from an EMBL/GenBank/DDBJ whole genome shotgun (WGS) entry which is preliminary data.</text>
</comment>
<evidence type="ECO:0000313" key="2">
    <source>
        <dbReference type="Proteomes" id="UP000324513"/>
    </source>
</evidence>
<sequence length="57" mass="6734">MKDYICKVYGFNNYSCRFWKHTMPEYIICLCCCCEAGNGDYTVESIKEYKKSGLMDH</sequence>
<dbReference type="Proteomes" id="UP000324513">
    <property type="component" value="Unassembled WGS sequence"/>
</dbReference>
<accession>A0ABY3NB69</accession>
<name>A0ABY3NB69_ELIMR</name>
<dbReference type="EMBL" id="VNHK01000017">
    <property type="protein sequence ID" value="TYO84929.1"/>
    <property type="molecule type" value="Genomic_DNA"/>
</dbReference>